<proteinExistence type="predicted"/>
<dbReference type="Gene3D" id="3.40.30.10">
    <property type="entry name" value="Glutaredoxin"/>
    <property type="match status" value="1"/>
</dbReference>
<evidence type="ECO:0000313" key="3">
    <source>
        <dbReference type="Proteomes" id="UP000663852"/>
    </source>
</evidence>
<dbReference type="Pfam" id="PF21021">
    <property type="entry name" value="FAF1"/>
    <property type="match status" value="1"/>
</dbReference>
<evidence type="ECO:0000313" key="2">
    <source>
        <dbReference type="EMBL" id="CAF1256031.1"/>
    </source>
</evidence>
<feature type="domain" description="Fas-associated factor 1/2-like UAS" evidence="1">
    <location>
        <begin position="27"/>
        <end position="97"/>
    </location>
</feature>
<dbReference type="EMBL" id="CAJNOJ010000183">
    <property type="protein sequence ID" value="CAF1256031.1"/>
    <property type="molecule type" value="Genomic_DNA"/>
</dbReference>
<dbReference type="AlphaFoldDB" id="A0A815ADE6"/>
<evidence type="ECO:0000259" key="1">
    <source>
        <dbReference type="Pfam" id="PF21021"/>
    </source>
</evidence>
<accession>A0A815ADE6</accession>
<protein>
    <recommendedName>
        <fullName evidence="1">Fas-associated factor 1/2-like UAS domain-containing protein</fullName>
    </recommendedName>
</protein>
<dbReference type="InterPro" id="IPR049483">
    <property type="entry name" value="FAF1_2-like_UAS"/>
</dbReference>
<organism evidence="2 3">
    <name type="scientific">Adineta ricciae</name>
    <name type="common">Rotifer</name>
    <dbReference type="NCBI Taxonomy" id="249248"/>
    <lineage>
        <taxon>Eukaryota</taxon>
        <taxon>Metazoa</taxon>
        <taxon>Spiralia</taxon>
        <taxon>Gnathifera</taxon>
        <taxon>Rotifera</taxon>
        <taxon>Eurotatoria</taxon>
        <taxon>Bdelloidea</taxon>
        <taxon>Adinetida</taxon>
        <taxon>Adinetidae</taxon>
        <taxon>Adineta</taxon>
    </lineage>
</organism>
<reference evidence="2" key="1">
    <citation type="submission" date="2021-02" db="EMBL/GenBank/DDBJ databases">
        <authorList>
            <person name="Nowell W R."/>
        </authorList>
    </citation>
    <scope>NUCLEOTIDE SEQUENCE</scope>
</reference>
<dbReference type="Proteomes" id="UP000663852">
    <property type="component" value="Unassembled WGS sequence"/>
</dbReference>
<sequence>MFFSLYELPVAHSFVSIDGNPNDFTLIFFGQSLKKACEQSFGQSLIEERRPILVYIYGEGSIQLNESFRKSICCSEIIWMYLNMEYIVWPWKFTCETAEM</sequence>
<gene>
    <name evidence="2" type="ORF">EDS130_LOCUS28249</name>
</gene>
<name>A0A815ADE6_ADIRI</name>
<comment type="caution">
    <text evidence="2">The sequence shown here is derived from an EMBL/GenBank/DDBJ whole genome shotgun (WGS) entry which is preliminary data.</text>
</comment>